<evidence type="ECO:0000313" key="2">
    <source>
        <dbReference type="Proteomes" id="UP001528823"/>
    </source>
</evidence>
<dbReference type="Proteomes" id="UP001528823">
    <property type="component" value="Unassembled WGS sequence"/>
</dbReference>
<evidence type="ECO:0000313" key="1">
    <source>
        <dbReference type="EMBL" id="MDE1461597.1"/>
    </source>
</evidence>
<comment type="caution">
    <text evidence="1">The sequence shown here is derived from an EMBL/GenBank/DDBJ whole genome shotgun (WGS) entry which is preliminary data.</text>
</comment>
<dbReference type="PIRSF" id="PIRSF003174">
    <property type="entry name" value="CreA"/>
    <property type="match status" value="1"/>
</dbReference>
<organism evidence="1 2">
    <name type="scientific">Spartinivicinus poritis</name>
    <dbReference type="NCBI Taxonomy" id="2994640"/>
    <lineage>
        <taxon>Bacteria</taxon>
        <taxon>Pseudomonadati</taxon>
        <taxon>Pseudomonadota</taxon>
        <taxon>Gammaproteobacteria</taxon>
        <taxon>Oceanospirillales</taxon>
        <taxon>Zooshikellaceae</taxon>
        <taxon>Spartinivicinus</taxon>
    </lineage>
</organism>
<dbReference type="PANTHER" id="PTHR37952">
    <property type="match status" value="1"/>
</dbReference>
<sequence>MLVTQIVKSFGVGLLGLAFYSQCYGEIVGEVSTTFKLLGANDKIVIEAFDDPDVSGVTCYLSRAKKGGVSGSLGFAEDTSDASIACRQVGPIQLSDELKAGKLDGEQVFKKRTSVLFKTMQVVRFFDPKRQVIIYLTYSDKLVEGSPKNSVTAVPVLPWPAGAQ</sequence>
<accession>A0ABT5U5L4</accession>
<dbReference type="RefSeq" id="WP_274687956.1">
    <property type="nucleotide sequence ID" value="NZ_JAPMOU010000005.1"/>
</dbReference>
<gene>
    <name evidence="1" type="ORF">ORQ98_06415</name>
</gene>
<dbReference type="InterPro" id="IPR010292">
    <property type="entry name" value="Uncharacterised_CreA"/>
</dbReference>
<reference evidence="1 2" key="1">
    <citation type="submission" date="2022-11" db="EMBL/GenBank/DDBJ databases">
        <title>Spartinivicinus poritis sp. nov., isolated from scleractinian coral Porites lutea.</title>
        <authorList>
            <person name="Zhang G."/>
            <person name="Cai L."/>
            <person name="Wei Q."/>
        </authorList>
    </citation>
    <scope>NUCLEOTIDE SEQUENCE [LARGE SCALE GENOMIC DNA]</scope>
    <source>
        <strain evidence="1 2">A2-2</strain>
    </source>
</reference>
<protein>
    <submittedName>
        <fullName evidence="1">CreA family protein</fullName>
    </submittedName>
</protein>
<dbReference type="EMBL" id="JAPMOU010000005">
    <property type="protein sequence ID" value="MDE1461597.1"/>
    <property type="molecule type" value="Genomic_DNA"/>
</dbReference>
<dbReference type="Pfam" id="PF05981">
    <property type="entry name" value="CreA"/>
    <property type="match status" value="1"/>
</dbReference>
<proteinExistence type="predicted"/>
<dbReference type="PANTHER" id="PTHR37952:SF2">
    <property type="entry name" value="PROTEIN CREA"/>
    <property type="match status" value="1"/>
</dbReference>
<keyword evidence="2" id="KW-1185">Reference proteome</keyword>
<name>A0ABT5U5L4_9GAMM</name>